<feature type="compositionally biased region" description="Gly residues" evidence="1">
    <location>
        <begin position="45"/>
        <end position="54"/>
    </location>
</feature>
<gene>
    <name evidence="2" type="ORF">PDESU_00951</name>
</gene>
<organism evidence="2 3">
    <name type="scientific">Pontiella desulfatans</name>
    <dbReference type="NCBI Taxonomy" id="2750659"/>
    <lineage>
        <taxon>Bacteria</taxon>
        <taxon>Pseudomonadati</taxon>
        <taxon>Kiritimatiellota</taxon>
        <taxon>Kiritimatiellia</taxon>
        <taxon>Kiritimatiellales</taxon>
        <taxon>Pontiellaceae</taxon>
        <taxon>Pontiella</taxon>
    </lineage>
</organism>
<evidence type="ECO:0000313" key="2">
    <source>
        <dbReference type="EMBL" id="VGO12399.1"/>
    </source>
</evidence>
<protein>
    <submittedName>
        <fullName evidence="2">Uncharacterized protein</fullName>
    </submittedName>
</protein>
<reference evidence="2 3" key="1">
    <citation type="submission" date="2019-04" db="EMBL/GenBank/DDBJ databases">
        <authorList>
            <person name="Van Vliet M D."/>
        </authorList>
    </citation>
    <scope>NUCLEOTIDE SEQUENCE [LARGE SCALE GENOMIC DNA]</scope>
    <source>
        <strain evidence="2 3">F1</strain>
    </source>
</reference>
<dbReference type="RefSeq" id="WP_136078067.1">
    <property type="nucleotide sequence ID" value="NZ_CAAHFG010000001.1"/>
</dbReference>
<proteinExistence type="predicted"/>
<dbReference type="EMBL" id="CAAHFG010000001">
    <property type="protein sequence ID" value="VGO12399.1"/>
    <property type="molecule type" value="Genomic_DNA"/>
</dbReference>
<keyword evidence="3" id="KW-1185">Reference proteome</keyword>
<sequence length="66" mass="7353">MKRFTQHVDLRSRAAMIAFLRTHSRYSTMNKHLLRKQPQDPHAGFPGGGDGQGVGDARLQRSAVGH</sequence>
<dbReference type="Proteomes" id="UP000366872">
    <property type="component" value="Unassembled WGS sequence"/>
</dbReference>
<feature type="region of interest" description="Disordered" evidence="1">
    <location>
        <begin position="33"/>
        <end position="66"/>
    </location>
</feature>
<evidence type="ECO:0000313" key="3">
    <source>
        <dbReference type="Proteomes" id="UP000366872"/>
    </source>
</evidence>
<evidence type="ECO:0000256" key="1">
    <source>
        <dbReference type="SAM" id="MobiDB-lite"/>
    </source>
</evidence>
<name>A0A6C2TXT2_PONDE</name>
<dbReference type="AlphaFoldDB" id="A0A6C2TXT2"/>
<accession>A0A6C2TXT2</accession>